<reference evidence="3 4" key="1">
    <citation type="submission" date="2018-12" db="EMBL/GenBank/DDBJ databases">
        <title>Dyella dinghuensis sp. nov. DHOA06 and Dyella choica sp. nov. 4M-K27, isolated from forest soil.</title>
        <authorList>
            <person name="Qiu L.-H."/>
            <person name="Gao Z.-H."/>
        </authorList>
    </citation>
    <scope>NUCLEOTIDE SEQUENCE [LARGE SCALE GENOMIC DNA]</scope>
    <source>
        <strain evidence="3 4">DHOA06</strain>
    </source>
</reference>
<dbReference type="RefSeq" id="WP_126675169.1">
    <property type="nucleotide sequence ID" value="NZ_RYZR01000008.1"/>
</dbReference>
<comment type="caution">
    <text evidence="3">The sequence shown here is derived from an EMBL/GenBank/DDBJ whole genome shotgun (WGS) entry which is preliminary data.</text>
</comment>
<proteinExistence type="predicted"/>
<dbReference type="SUPFAM" id="SSF56524">
    <property type="entry name" value="Oxidoreductase molybdopterin-binding domain"/>
    <property type="match status" value="1"/>
</dbReference>
<dbReference type="OrthoDB" id="482420at2"/>
<evidence type="ECO:0000313" key="3">
    <source>
        <dbReference type="EMBL" id="RUL61458.1"/>
    </source>
</evidence>
<evidence type="ECO:0000313" key="4">
    <source>
        <dbReference type="Proteomes" id="UP000267077"/>
    </source>
</evidence>
<dbReference type="AlphaFoldDB" id="A0A432LNN9"/>
<protein>
    <submittedName>
        <fullName evidence="3">Molybdopterin-binding protein</fullName>
    </submittedName>
</protein>
<feature type="signal peptide" evidence="1">
    <location>
        <begin position="1"/>
        <end position="48"/>
    </location>
</feature>
<evidence type="ECO:0000259" key="2">
    <source>
        <dbReference type="Pfam" id="PF00174"/>
    </source>
</evidence>
<dbReference type="Gene3D" id="3.90.420.10">
    <property type="entry name" value="Oxidoreductase, molybdopterin-binding domain"/>
    <property type="match status" value="1"/>
</dbReference>
<dbReference type="Pfam" id="PF00174">
    <property type="entry name" value="Oxidored_molyb"/>
    <property type="match status" value="1"/>
</dbReference>
<gene>
    <name evidence="3" type="ORF">EKH79_17640</name>
</gene>
<sequence>MLPKGGCAFITQQTTSRAAGFRCGNTAMTRRWLALLLALLAFSSINVAAQTAPADQPVVRVIADGKAPITLDHTALAAMPRVSVTASAHHEAPSRWQGVSLQSILQKVDAPSGEKLRGHAMTTIVRVTASDHYQIVFSLAELDPMLGNEQAMLADTQDGHPIAKDGPYRIVVPGDKRPARWIRSVTTIEVINTAAPSP</sequence>
<dbReference type="EMBL" id="RYZR01000008">
    <property type="protein sequence ID" value="RUL61458.1"/>
    <property type="molecule type" value="Genomic_DNA"/>
</dbReference>
<name>A0A432LNN9_9GAMM</name>
<dbReference type="InterPro" id="IPR000572">
    <property type="entry name" value="OxRdtase_Mopterin-bd_dom"/>
</dbReference>
<keyword evidence="1" id="KW-0732">Signal</keyword>
<dbReference type="InterPro" id="IPR036374">
    <property type="entry name" value="OxRdtase_Mopterin-bd_sf"/>
</dbReference>
<accession>A0A432LNN9</accession>
<keyword evidence="4" id="KW-1185">Reference proteome</keyword>
<dbReference type="Proteomes" id="UP000267077">
    <property type="component" value="Unassembled WGS sequence"/>
</dbReference>
<feature type="chain" id="PRO_5019044494" evidence="1">
    <location>
        <begin position="49"/>
        <end position="198"/>
    </location>
</feature>
<evidence type="ECO:0000256" key="1">
    <source>
        <dbReference type="SAM" id="SignalP"/>
    </source>
</evidence>
<organism evidence="3 4">
    <name type="scientific">Dyella dinghuensis</name>
    <dbReference type="NCBI Taxonomy" id="1920169"/>
    <lineage>
        <taxon>Bacteria</taxon>
        <taxon>Pseudomonadati</taxon>
        <taxon>Pseudomonadota</taxon>
        <taxon>Gammaproteobacteria</taxon>
        <taxon>Lysobacterales</taxon>
        <taxon>Rhodanobacteraceae</taxon>
        <taxon>Dyella</taxon>
    </lineage>
</organism>
<feature type="domain" description="Oxidoreductase molybdopterin-binding" evidence="2">
    <location>
        <begin position="93"/>
        <end position="196"/>
    </location>
</feature>